<dbReference type="Gene3D" id="1.20.120.1760">
    <property type="match status" value="1"/>
</dbReference>
<dbReference type="GO" id="GO:0006654">
    <property type="term" value="P:phosphatidic acid biosynthetic process"/>
    <property type="evidence" value="ECO:0007669"/>
    <property type="project" value="EnsemblFungi"/>
</dbReference>
<dbReference type="RefSeq" id="XP_501703.1">
    <property type="nucleotide sequence ID" value="XM_501703.1"/>
</dbReference>
<dbReference type="GO" id="GO:0012505">
    <property type="term" value="C:endomembrane system"/>
    <property type="evidence" value="ECO:0007669"/>
    <property type="project" value="UniProtKB-SubCell"/>
</dbReference>
<keyword evidence="9" id="KW-1208">Phospholipid metabolism</keyword>
<organism evidence="15 17">
    <name type="scientific">Yarrowia lipolytica</name>
    <name type="common">Candida lipolytica</name>
    <dbReference type="NCBI Taxonomy" id="4952"/>
    <lineage>
        <taxon>Eukaryota</taxon>
        <taxon>Fungi</taxon>
        <taxon>Dikarya</taxon>
        <taxon>Ascomycota</taxon>
        <taxon>Saccharomycotina</taxon>
        <taxon>Dipodascomycetes</taxon>
        <taxon>Dipodascales</taxon>
        <taxon>Dipodascales incertae sedis</taxon>
        <taxon>Yarrowia</taxon>
    </lineage>
</organism>
<protein>
    <recommendedName>
        <fullName evidence="11">diacylglycerol cholinephosphotransferase</fullName>
        <ecNumber evidence="11">2.7.8.2</ecNumber>
    </recommendedName>
</protein>
<dbReference type="GO" id="GO:0016020">
    <property type="term" value="C:membrane"/>
    <property type="evidence" value="ECO:0007669"/>
    <property type="project" value="InterPro"/>
</dbReference>
<dbReference type="GO" id="GO:0101026">
    <property type="term" value="P:mitotic nuclear membrane biogenesis"/>
    <property type="evidence" value="ECO:0007669"/>
    <property type="project" value="EnsemblFungi"/>
</dbReference>
<evidence type="ECO:0000256" key="10">
    <source>
        <dbReference type="ARBA" id="ARBA00037890"/>
    </source>
</evidence>
<sequence>MGVFIKQEQLPALKKYKYSAEDHSFISNNILRPFWRQFVKIFPLWMAPNMVTLLGFFFVIVNFITMLIVDPTHDREPPRWVYLTYALGLFLYQTFDACDGSHARRTGQSGPLGELFDHCVDAMNTSLILTVVVSTTHMGYNMKLLIVQIAALGNFYLSTWETYHTGTLYLSGFSGPVEGILILVALFVLTFFTGPNVYALTVYEALPESITSLLPASFLDVTITQIYIGFGVLGMVFNIYGACGNVIKYYNNKGKSALPAILGIAPFGIFYVGVFAWAHVAPLLLSKYAIVYLFAIGAAFAMQVGQMILAHLVLAPFPHWNVLLFFPFVGLAVHYIAPVFGWDADIVSVNTLFTCFGATLSIYAFFVLEIIDEITNYLDIWCLRIKYPQEKKTE</sequence>
<evidence type="ECO:0000256" key="4">
    <source>
        <dbReference type="ARBA" id="ARBA00022679"/>
    </source>
</evidence>
<evidence type="ECO:0000256" key="8">
    <source>
        <dbReference type="ARBA" id="ARBA00023209"/>
    </source>
</evidence>
<evidence type="ECO:0000256" key="11">
    <source>
        <dbReference type="ARBA" id="ARBA00038987"/>
    </source>
</evidence>
<dbReference type="OMA" id="PCVLTCL"/>
<keyword evidence="8" id="KW-0443">Lipid metabolism</keyword>
<evidence type="ECO:0000313" key="15">
    <source>
        <dbReference type="EMBL" id="AOW02671.1"/>
    </source>
</evidence>
<dbReference type="InterPro" id="IPR000462">
    <property type="entry name" value="CDP-OH_P_trans"/>
</dbReference>
<evidence type="ECO:0000256" key="9">
    <source>
        <dbReference type="ARBA" id="ARBA00023264"/>
    </source>
</evidence>
<evidence type="ECO:0000256" key="3">
    <source>
        <dbReference type="ARBA" id="ARBA00010441"/>
    </source>
</evidence>
<dbReference type="PROSITE" id="PS00379">
    <property type="entry name" value="CDP_ALCOHOL_P_TRANSF"/>
    <property type="match status" value="1"/>
</dbReference>
<comment type="cofactor">
    <cofactor evidence="1">
        <name>Mg(2+)</name>
        <dbReference type="ChEBI" id="CHEBI:18420"/>
    </cofactor>
</comment>
<evidence type="ECO:0000256" key="7">
    <source>
        <dbReference type="ARBA" id="ARBA00023136"/>
    </source>
</evidence>
<feature type="transmembrane region" description="Helical" evidence="14">
    <location>
        <begin position="42"/>
        <end position="68"/>
    </location>
</feature>
<dbReference type="Proteomes" id="UP000256601">
    <property type="component" value="Unassembled WGS sequence"/>
</dbReference>
<feature type="transmembrane region" description="Helical" evidence="14">
    <location>
        <begin position="290"/>
        <end position="315"/>
    </location>
</feature>
<name>A0A1H6PY27_YARLL</name>
<reference evidence="15 17" key="1">
    <citation type="journal article" date="2016" name="PLoS ONE">
        <title>Sequence Assembly of Yarrowia lipolytica Strain W29/CLIB89 Shows Transposable Element Diversity.</title>
        <authorList>
            <person name="Magnan C."/>
            <person name="Yu J."/>
            <person name="Chang I."/>
            <person name="Jahn E."/>
            <person name="Kanomata Y."/>
            <person name="Wu J."/>
            <person name="Zeller M."/>
            <person name="Oakes M."/>
            <person name="Baldi P."/>
            <person name="Sandmeyer S."/>
        </authorList>
    </citation>
    <scope>NUCLEOTIDE SEQUENCE [LARGE SCALE GENOMIC DNA]</scope>
    <source>
        <strain evidence="15">CLIB89</strain>
        <strain evidence="17">CLIB89(W29)</strain>
    </source>
</reference>
<dbReference type="InterPro" id="IPR048254">
    <property type="entry name" value="CDP_ALCOHOL_P_TRANSF_CS"/>
</dbReference>
<evidence type="ECO:0000256" key="2">
    <source>
        <dbReference type="ARBA" id="ARBA00004127"/>
    </source>
</evidence>
<dbReference type="VEuPathDB" id="FungiDB:YALI0_C10989g"/>
<dbReference type="PANTHER" id="PTHR10414">
    <property type="entry name" value="ETHANOLAMINEPHOSPHOTRANSFERASE"/>
    <property type="match status" value="1"/>
</dbReference>
<evidence type="ECO:0000256" key="6">
    <source>
        <dbReference type="ARBA" id="ARBA00022989"/>
    </source>
</evidence>
<comment type="subcellular location">
    <subcellularLocation>
        <location evidence="2">Endomembrane system</location>
        <topology evidence="2">Multi-pass membrane protein</topology>
    </subcellularLocation>
</comment>
<dbReference type="GO" id="GO:0004142">
    <property type="term" value="F:diacylglycerol cholinephosphotransferase activity"/>
    <property type="evidence" value="ECO:0007669"/>
    <property type="project" value="UniProtKB-EC"/>
</dbReference>
<dbReference type="KEGG" id="yli:2909135"/>
<accession>A0A1H6PY27</accession>
<comment type="similarity">
    <text evidence="3 13">Belongs to the CDP-alcohol phosphatidyltransferase class-I family.</text>
</comment>
<gene>
    <name evidence="16" type="ORF">B0I71DRAFT_124472</name>
    <name evidence="15" type="ORF">YALI1_C15420g</name>
</gene>
<keyword evidence="5 14" id="KW-0812">Transmembrane</keyword>
<dbReference type="OrthoDB" id="196717at2759"/>
<evidence type="ECO:0000313" key="16">
    <source>
        <dbReference type="EMBL" id="RDW23284.1"/>
    </source>
</evidence>
<evidence type="ECO:0000256" key="13">
    <source>
        <dbReference type="RuleBase" id="RU003750"/>
    </source>
</evidence>
<evidence type="ECO:0000313" key="17">
    <source>
        <dbReference type="Proteomes" id="UP000182444"/>
    </source>
</evidence>
<dbReference type="GeneID" id="2909135"/>
<evidence type="ECO:0000256" key="5">
    <source>
        <dbReference type="ARBA" id="ARBA00022692"/>
    </source>
</evidence>
<dbReference type="EMBL" id="KZ859095">
    <property type="protein sequence ID" value="RDW23284.1"/>
    <property type="molecule type" value="Genomic_DNA"/>
</dbReference>
<reference evidence="16 18" key="2">
    <citation type="submission" date="2018-07" db="EMBL/GenBank/DDBJ databases">
        <title>Draft Genome Assemblies for Five Robust Yarrowia lipolytica Strains Exhibiting High Lipid Production and Pentose Sugar Utilization and Sugar Alcohol Secretion from Undetoxified Lignocellulosic Biomass Hydrolysates.</title>
        <authorList>
            <consortium name="DOE Joint Genome Institute"/>
            <person name="Walker C."/>
            <person name="Ryu S."/>
            <person name="Na H."/>
            <person name="Zane M."/>
            <person name="LaButti K."/>
            <person name="Lipzen A."/>
            <person name="Haridas S."/>
            <person name="Barry K."/>
            <person name="Grigoriev I.V."/>
            <person name="Quarterman J."/>
            <person name="Slininger P."/>
            <person name="Dien B."/>
            <person name="Trinh C.T."/>
        </authorList>
    </citation>
    <scope>NUCLEOTIDE SEQUENCE [LARGE SCALE GENOMIC DNA]</scope>
    <source>
        <strain evidence="16 18">YB392</strain>
    </source>
</reference>
<dbReference type="VEuPathDB" id="FungiDB:YALI1_C15420g"/>
<evidence type="ECO:0000313" key="18">
    <source>
        <dbReference type="Proteomes" id="UP000256601"/>
    </source>
</evidence>
<dbReference type="Proteomes" id="UP000182444">
    <property type="component" value="Chromosome 1C"/>
</dbReference>
<evidence type="ECO:0000256" key="14">
    <source>
        <dbReference type="SAM" id="Phobius"/>
    </source>
</evidence>
<dbReference type="EC" id="2.7.8.2" evidence="11"/>
<feature type="transmembrane region" description="Helical" evidence="14">
    <location>
        <begin position="322"/>
        <end position="340"/>
    </location>
</feature>
<dbReference type="PIRSF" id="PIRSF015665">
    <property type="entry name" value="CHOPT"/>
    <property type="match status" value="1"/>
</dbReference>
<keyword evidence="8" id="KW-0594">Phospholipid biosynthesis</keyword>
<dbReference type="InterPro" id="IPR043130">
    <property type="entry name" value="CDP-OH_PTrfase_TM_dom"/>
</dbReference>
<feature type="transmembrane region" description="Helical" evidence="14">
    <location>
        <begin position="346"/>
        <end position="368"/>
    </location>
</feature>
<dbReference type="eggNOG" id="KOG2877">
    <property type="taxonomic scope" value="Eukaryota"/>
</dbReference>
<dbReference type="PANTHER" id="PTHR10414:SF37">
    <property type="entry name" value="BB IN A BOXCAR, ISOFORM C"/>
    <property type="match status" value="1"/>
</dbReference>
<proteinExistence type="inferred from homology"/>
<evidence type="ECO:0000256" key="1">
    <source>
        <dbReference type="ARBA" id="ARBA00001946"/>
    </source>
</evidence>
<feature type="transmembrane region" description="Helical" evidence="14">
    <location>
        <begin position="226"/>
        <end position="247"/>
    </location>
</feature>
<keyword evidence="4 13" id="KW-0808">Transferase</keyword>
<dbReference type="InterPro" id="IPR014472">
    <property type="entry name" value="CHOPT"/>
</dbReference>
<evidence type="ECO:0000256" key="12">
    <source>
        <dbReference type="ARBA" id="ARBA00051857"/>
    </source>
</evidence>
<keyword evidence="6 14" id="KW-1133">Transmembrane helix</keyword>
<dbReference type="Pfam" id="PF01066">
    <property type="entry name" value="CDP-OH_P_transf"/>
    <property type="match status" value="1"/>
</dbReference>
<dbReference type="EMBL" id="CP017555">
    <property type="protein sequence ID" value="AOW02671.1"/>
    <property type="molecule type" value="Genomic_DNA"/>
</dbReference>
<dbReference type="AlphaFoldDB" id="A0A1H6PY27"/>
<comment type="pathway">
    <text evidence="10">Phospholipid metabolism; phosphatidylcholine biosynthesis; phosphatidylcholine from phosphocholine: step 2/2.</text>
</comment>
<feature type="transmembrane region" description="Helical" evidence="14">
    <location>
        <begin position="259"/>
        <end position="278"/>
    </location>
</feature>
<keyword evidence="7 14" id="KW-0472">Membrane</keyword>
<dbReference type="FunFam" id="1.20.120.1760:FF:000012">
    <property type="entry name" value="sn-1,2-diacylglycerol cholinephosphotransferase"/>
    <property type="match status" value="1"/>
</dbReference>
<keyword evidence="8" id="KW-0444">Lipid biosynthesis</keyword>
<comment type="catalytic activity">
    <reaction evidence="12">
        <text>CDP-N,N-dimethylethanolamine + a 1,2-diacyl-sn-glycerol = a 1,2-diacyl-sn-glycero-3-phospho-N,N-dimethylethanolamine + CMP + H(+)</text>
        <dbReference type="Rhea" id="RHEA:33775"/>
        <dbReference type="ChEBI" id="CHEBI:15378"/>
        <dbReference type="ChEBI" id="CHEBI:17815"/>
        <dbReference type="ChEBI" id="CHEBI:60377"/>
        <dbReference type="ChEBI" id="CHEBI:64572"/>
        <dbReference type="ChEBI" id="CHEBI:65117"/>
    </reaction>
    <physiologicalReaction direction="left-to-right" evidence="12">
        <dbReference type="Rhea" id="RHEA:33776"/>
    </physiologicalReaction>
</comment>